<evidence type="ECO:0000313" key="2">
    <source>
        <dbReference type="Proteomes" id="UP001600888"/>
    </source>
</evidence>
<sequence length="169" mass="17456">MMVTTLSTIKRGIKFSHHTIAQVLQPQRTPQPHQRTSVPLPSAHYTLATSPSLCFIGPACAATPASAAAAAAEDFLLLRSMKAKALTTARDPTMVPTAMPAMAPLLRPPPPPDPEDDDAADVGVAVAPATVSVVVASPESKSAAVTLKQGTWAVKSAASTRVWLGWGGG</sequence>
<reference evidence="1 2" key="1">
    <citation type="submission" date="2024-03" db="EMBL/GenBank/DDBJ databases">
        <title>A high-quality draft genome sequence of Diaporthe vaccinii, a causative agent of upright dieback and viscid rot disease in cranberry plants.</title>
        <authorList>
            <person name="Sarrasin M."/>
            <person name="Lang B.F."/>
            <person name="Burger G."/>
        </authorList>
    </citation>
    <scope>NUCLEOTIDE SEQUENCE [LARGE SCALE GENOMIC DNA]</scope>
    <source>
        <strain evidence="1 2">IS7</strain>
    </source>
</reference>
<dbReference type="EMBL" id="JBAWTH010000012">
    <property type="protein sequence ID" value="KAL2289441.1"/>
    <property type="molecule type" value="Genomic_DNA"/>
</dbReference>
<accession>A0ABR4F418</accession>
<comment type="caution">
    <text evidence="1">The sequence shown here is derived from an EMBL/GenBank/DDBJ whole genome shotgun (WGS) entry which is preliminary data.</text>
</comment>
<dbReference type="Proteomes" id="UP001600888">
    <property type="component" value="Unassembled WGS sequence"/>
</dbReference>
<keyword evidence="2" id="KW-1185">Reference proteome</keyword>
<name>A0ABR4F418_9PEZI</name>
<organism evidence="1 2">
    <name type="scientific">Diaporthe vaccinii</name>
    <dbReference type="NCBI Taxonomy" id="105482"/>
    <lineage>
        <taxon>Eukaryota</taxon>
        <taxon>Fungi</taxon>
        <taxon>Dikarya</taxon>
        <taxon>Ascomycota</taxon>
        <taxon>Pezizomycotina</taxon>
        <taxon>Sordariomycetes</taxon>
        <taxon>Sordariomycetidae</taxon>
        <taxon>Diaporthales</taxon>
        <taxon>Diaporthaceae</taxon>
        <taxon>Diaporthe</taxon>
        <taxon>Diaporthe eres species complex</taxon>
    </lineage>
</organism>
<proteinExistence type="predicted"/>
<evidence type="ECO:0000313" key="1">
    <source>
        <dbReference type="EMBL" id="KAL2289441.1"/>
    </source>
</evidence>
<gene>
    <name evidence="1" type="ORF">FJTKL_01729</name>
</gene>
<protein>
    <submittedName>
        <fullName evidence="1">Uncharacterized protein</fullName>
    </submittedName>
</protein>